<name>A0A316V4M7_9BASI</name>
<feature type="compositionally biased region" description="Low complexity" evidence="1">
    <location>
        <begin position="411"/>
        <end position="421"/>
    </location>
</feature>
<feature type="compositionally biased region" description="Polar residues" evidence="1">
    <location>
        <begin position="1108"/>
        <end position="1117"/>
    </location>
</feature>
<feature type="region of interest" description="Disordered" evidence="1">
    <location>
        <begin position="355"/>
        <end position="388"/>
    </location>
</feature>
<proteinExistence type="predicted"/>
<dbReference type="GeneID" id="37021567"/>
<feature type="compositionally biased region" description="Acidic residues" evidence="1">
    <location>
        <begin position="541"/>
        <end position="573"/>
    </location>
</feature>
<gene>
    <name evidence="2" type="ORF">FA14DRAFT_162886</name>
</gene>
<feature type="region of interest" description="Disordered" evidence="1">
    <location>
        <begin position="1"/>
        <end position="112"/>
    </location>
</feature>
<feature type="compositionally biased region" description="Acidic residues" evidence="1">
    <location>
        <begin position="612"/>
        <end position="654"/>
    </location>
</feature>
<feature type="compositionally biased region" description="Polar residues" evidence="1">
    <location>
        <begin position="780"/>
        <end position="793"/>
    </location>
</feature>
<feature type="compositionally biased region" description="Polar residues" evidence="1">
    <location>
        <begin position="242"/>
        <end position="254"/>
    </location>
</feature>
<dbReference type="EMBL" id="KZ819623">
    <property type="protein sequence ID" value="PWN31183.1"/>
    <property type="molecule type" value="Genomic_DNA"/>
</dbReference>
<feature type="non-terminal residue" evidence="2">
    <location>
        <position position="1131"/>
    </location>
</feature>
<feature type="region of interest" description="Disordered" evidence="1">
    <location>
        <begin position="411"/>
        <end position="434"/>
    </location>
</feature>
<feature type="compositionally biased region" description="Polar residues" evidence="1">
    <location>
        <begin position="315"/>
        <end position="324"/>
    </location>
</feature>
<evidence type="ECO:0000313" key="3">
    <source>
        <dbReference type="Proteomes" id="UP000245771"/>
    </source>
</evidence>
<organism evidence="2 3">
    <name type="scientific">Meira miltonrushii</name>
    <dbReference type="NCBI Taxonomy" id="1280837"/>
    <lineage>
        <taxon>Eukaryota</taxon>
        <taxon>Fungi</taxon>
        <taxon>Dikarya</taxon>
        <taxon>Basidiomycota</taxon>
        <taxon>Ustilaginomycotina</taxon>
        <taxon>Exobasidiomycetes</taxon>
        <taxon>Exobasidiales</taxon>
        <taxon>Brachybasidiaceae</taxon>
        <taxon>Meira</taxon>
    </lineage>
</organism>
<feature type="compositionally biased region" description="Basic and acidic residues" evidence="1">
    <location>
        <begin position="856"/>
        <end position="865"/>
    </location>
</feature>
<feature type="region of interest" description="Disordered" evidence="1">
    <location>
        <begin position="310"/>
        <end position="342"/>
    </location>
</feature>
<feature type="compositionally biased region" description="Basic and acidic residues" evidence="1">
    <location>
        <begin position="574"/>
        <end position="583"/>
    </location>
</feature>
<feature type="compositionally biased region" description="Basic and acidic residues" evidence="1">
    <location>
        <begin position="60"/>
        <end position="73"/>
    </location>
</feature>
<feature type="region of interest" description="Disordered" evidence="1">
    <location>
        <begin position="1041"/>
        <end position="1069"/>
    </location>
</feature>
<feature type="region of interest" description="Disordered" evidence="1">
    <location>
        <begin position="242"/>
        <end position="275"/>
    </location>
</feature>
<sequence>MARSIHRAQSSHVIRRPNVSESFEKLPPSPSDLTKVSVLKESSLNQERNGQSLKKVPAFDPEHRISPPDRLESPADASTMNKRTSQKSPFRSRGSNIPRNVNGNGKKVSPKKNIAYMPGDGIQRDTSAEILASLSNSSRLKWTPGSKSFSVVERTGESSYEGMDDEAHTRDRIILLPTKRARDLSRFHPRPSTSSIIPPPVHGEMDISILDDDDFNRGPTPPIEYESDLQIENSAPAIQQISTNSPKPAVQSPQKKGKSPRKTMLTPVKDRFVPTSSPLAKQIDDEESQLMDAEWNANDDMVLMTPLPAKATRKGTPTNSSMVLTSPFHGSERDTSSVSPSKSLRDLLESYYEKVGRGTSANSRSIRSNHTIQDLSQEPTPTRPLRNVSGHISTPHPYRLHTLNELQEEQAATAEEATPNAQRSLEQPSVTPDALQSNASRLYERDLSTILAENVPSSDHDADFTFDREADIQERAAEKHVPQYRKSIGNIFDRMQQGSSTGGHDRNQGTIIRHTSSSPIVERVSSSPLKQVSSANHNDNEVEQDDQDGQEEEDEDEDNLEYEQDVEDPDDERELNNLREWSRQDAGAQAAEESDANDVGDDWHASARYEAQSEEEEYDEENLDEEEEDFEDEEEEENFEDEEEEVDLEDESQDEAEHYEESVDEEVQRQENFGTRARRTDSNVASEEGEESHAEANSVTMRESDETMVLANMMRQRMEMLDSRPDMVELSSKNYDAAARAAEVLRAYHNYVQHGLLEADFDMDTCTITDLDESQRERSITANSGMNRSSTLRSAEKGRTPRLSRRSGERHSIMDTAHSPAKPATPHSSASITASTPLVPGAFPGSSNRHARRSGHLQDDRERQRKQNVTSGTPDLTKFSNADFRRLIDFVDAKIVAHANNLREEREIGKGEAYLSGLKSLDQSDIVIEFLEENEIFDHAQLHEWSKKLMKKRITVLLMRLIEKLQGTYPDLDVNAMTIESVAEEEDATSPATPLRQNSTIDESGIAKTVERVPFRMINASTPARPSSHLKEVTFADSLERGPQSIYPALPREHRKRNPSAMDETETTEDNIRADTASTSIADATKSWTRQGLSMFGSFIDGVLSRGKNQSQQSLTSVHDPVEEQIESDEI</sequence>
<dbReference type="STRING" id="1280837.A0A316V4M7"/>
<accession>A0A316V4M7</accession>
<feature type="region of interest" description="Disordered" evidence="1">
    <location>
        <begin position="1108"/>
        <end position="1131"/>
    </location>
</feature>
<reference evidence="2 3" key="1">
    <citation type="journal article" date="2018" name="Mol. Biol. Evol.">
        <title>Broad Genomic Sampling Reveals a Smut Pathogenic Ancestry of the Fungal Clade Ustilaginomycotina.</title>
        <authorList>
            <person name="Kijpornyongpan T."/>
            <person name="Mondo S.J."/>
            <person name="Barry K."/>
            <person name="Sandor L."/>
            <person name="Lee J."/>
            <person name="Lipzen A."/>
            <person name="Pangilinan J."/>
            <person name="LaButti K."/>
            <person name="Hainaut M."/>
            <person name="Henrissat B."/>
            <person name="Grigoriev I.V."/>
            <person name="Spatafora J.W."/>
            <person name="Aime M.C."/>
        </authorList>
    </citation>
    <scope>NUCLEOTIDE SEQUENCE [LARGE SCALE GENOMIC DNA]</scope>
    <source>
        <strain evidence="2 3">MCA 3882</strain>
    </source>
</reference>
<feature type="compositionally biased region" description="Polar residues" evidence="1">
    <location>
        <begin position="40"/>
        <end position="52"/>
    </location>
</feature>
<dbReference type="Proteomes" id="UP000245771">
    <property type="component" value="Unassembled WGS sequence"/>
</dbReference>
<dbReference type="RefSeq" id="XP_025351485.1">
    <property type="nucleotide sequence ID" value="XM_025499786.1"/>
</dbReference>
<keyword evidence="3" id="KW-1185">Reference proteome</keyword>
<dbReference type="InParanoid" id="A0A316V4M7"/>
<feature type="compositionally biased region" description="Polar residues" evidence="1">
    <location>
        <begin position="359"/>
        <end position="380"/>
    </location>
</feature>
<feature type="compositionally biased region" description="Polar residues" evidence="1">
    <location>
        <begin position="76"/>
        <end position="103"/>
    </location>
</feature>
<evidence type="ECO:0000313" key="2">
    <source>
        <dbReference type="EMBL" id="PWN31183.1"/>
    </source>
</evidence>
<feature type="compositionally biased region" description="Basic and acidic residues" evidence="1">
    <location>
        <begin position="655"/>
        <end position="669"/>
    </location>
</feature>
<protein>
    <submittedName>
        <fullName evidence="2">Uncharacterized protein</fullName>
    </submittedName>
</protein>
<feature type="compositionally biased region" description="Polar residues" evidence="1">
    <location>
        <begin position="422"/>
        <end position="434"/>
    </location>
</feature>
<evidence type="ECO:0000256" key="1">
    <source>
        <dbReference type="SAM" id="MobiDB-lite"/>
    </source>
</evidence>
<feature type="region of interest" description="Disordered" evidence="1">
    <location>
        <begin position="775"/>
        <end position="876"/>
    </location>
</feature>
<feature type="compositionally biased region" description="Polar residues" evidence="1">
    <location>
        <begin position="826"/>
        <end position="836"/>
    </location>
</feature>
<dbReference type="AlphaFoldDB" id="A0A316V4M7"/>
<feature type="region of interest" description="Disordered" evidence="1">
    <location>
        <begin position="494"/>
        <end position="702"/>
    </location>
</feature>
<feature type="compositionally biased region" description="Low complexity" evidence="1">
    <location>
        <begin position="516"/>
        <end position="528"/>
    </location>
</feature>
<feature type="compositionally biased region" description="Polar residues" evidence="1">
    <location>
        <begin position="867"/>
        <end position="876"/>
    </location>
</feature>